<protein>
    <submittedName>
        <fullName evidence="2">Uncharacterized protein</fullName>
    </submittedName>
</protein>
<dbReference type="InParanoid" id="A0A1V9X5G1"/>
<organism evidence="2 3">
    <name type="scientific">Tropilaelaps mercedesae</name>
    <dbReference type="NCBI Taxonomy" id="418985"/>
    <lineage>
        <taxon>Eukaryota</taxon>
        <taxon>Metazoa</taxon>
        <taxon>Ecdysozoa</taxon>
        <taxon>Arthropoda</taxon>
        <taxon>Chelicerata</taxon>
        <taxon>Arachnida</taxon>
        <taxon>Acari</taxon>
        <taxon>Parasitiformes</taxon>
        <taxon>Mesostigmata</taxon>
        <taxon>Gamasina</taxon>
        <taxon>Dermanyssoidea</taxon>
        <taxon>Laelapidae</taxon>
        <taxon>Tropilaelaps</taxon>
    </lineage>
</organism>
<dbReference type="Proteomes" id="UP000192247">
    <property type="component" value="Unassembled WGS sequence"/>
</dbReference>
<comment type="caution">
    <text evidence="2">The sequence shown here is derived from an EMBL/GenBank/DDBJ whole genome shotgun (WGS) entry which is preliminary data.</text>
</comment>
<gene>
    <name evidence="2" type="ORF">BIW11_12792</name>
</gene>
<sequence>MGPLLSDFHELILLAWPYDCEQADGPTHSILRYAFCVEFYPAHGQIEQVDAATVLTPPSPPRREGSARGASDELTTSRRSIANRTGRQLIRVAEFDGPAGKERRKGKGARLGEGFVDILQRASAGIAATAIEASLAQLFNTAVYQHGSSSTDLDFVLEQASVTRECCSNSVVPGPSAVGAREMDGRTALCRFLLERQVCSL</sequence>
<feature type="region of interest" description="Disordered" evidence="1">
    <location>
        <begin position="52"/>
        <end position="78"/>
    </location>
</feature>
<evidence type="ECO:0000313" key="3">
    <source>
        <dbReference type="Proteomes" id="UP000192247"/>
    </source>
</evidence>
<keyword evidence="3" id="KW-1185">Reference proteome</keyword>
<reference evidence="2 3" key="1">
    <citation type="journal article" date="2017" name="Gigascience">
        <title>Draft genome of the honey bee ectoparasitic mite, Tropilaelaps mercedesae, is shaped by the parasitic life history.</title>
        <authorList>
            <person name="Dong X."/>
            <person name="Armstrong S.D."/>
            <person name="Xia D."/>
            <person name="Makepeace B.L."/>
            <person name="Darby A.C."/>
            <person name="Kadowaki T."/>
        </authorList>
    </citation>
    <scope>NUCLEOTIDE SEQUENCE [LARGE SCALE GENOMIC DNA]</scope>
    <source>
        <strain evidence="2">Wuxi-XJTLU</strain>
    </source>
</reference>
<accession>A0A1V9X5G1</accession>
<dbReference type="EMBL" id="MNPL01024103">
    <property type="protein sequence ID" value="OQR68621.1"/>
    <property type="molecule type" value="Genomic_DNA"/>
</dbReference>
<dbReference type="AlphaFoldDB" id="A0A1V9X5G1"/>
<evidence type="ECO:0000256" key="1">
    <source>
        <dbReference type="SAM" id="MobiDB-lite"/>
    </source>
</evidence>
<name>A0A1V9X5G1_9ACAR</name>
<proteinExistence type="predicted"/>
<evidence type="ECO:0000313" key="2">
    <source>
        <dbReference type="EMBL" id="OQR68621.1"/>
    </source>
</evidence>